<keyword evidence="6 9" id="KW-1133">Transmembrane helix</keyword>
<dbReference type="RefSeq" id="WP_065792621.1">
    <property type="nucleotide sequence ID" value="NZ_MAUJ01000011.1"/>
</dbReference>
<accession>A0A1C0TK42</accession>
<dbReference type="InterPro" id="IPR006507">
    <property type="entry name" value="UPF0283"/>
</dbReference>
<evidence type="ECO:0000256" key="5">
    <source>
        <dbReference type="ARBA" id="ARBA00022692"/>
    </source>
</evidence>
<feature type="transmembrane region" description="Helical" evidence="9">
    <location>
        <begin position="100"/>
        <end position="122"/>
    </location>
</feature>
<evidence type="ECO:0000313" key="11">
    <source>
        <dbReference type="Proteomes" id="UP000093366"/>
    </source>
</evidence>
<keyword evidence="4" id="KW-0997">Cell inner membrane</keyword>
<protein>
    <submittedName>
        <fullName evidence="10">TIGR01620 family protein</fullName>
    </submittedName>
</protein>
<dbReference type="OrthoDB" id="958025at2"/>
<comment type="similarity">
    <text evidence="2">Belongs to the UPF0283 family.</text>
</comment>
<feature type="transmembrane region" description="Helical" evidence="9">
    <location>
        <begin position="75"/>
        <end position="94"/>
    </location>
</feature>
<dbReference type="Proteomes" id="UP000093366">
    <property type="component" value="Unassembled WGS sequence"/>
</dbReference>
<feature type="region of interest" description="Disordered" evidence="8">
    <location>
        <begin position="1"/>
        <end position="21"/>
    </location>
</feature>
<dbReference type="Pfam" id="PF05128">
    <property type="entry name" value="DUF697"/>
    <property type="match status" value="1"/>
</dbReference>
<evidence type="ECO:0000256" key="9">
    <source>
        <dbReference type="SAM" id="Phobius"/>
    </source>
</evidence>
<keyword evidence="3" id="KW-1003">Cell membrane</keyword>
<name>A0A1C0TK42_9GAMM</name>
<dbReference type="PANTHER" id="PTHR39342:SF1">
    <property type="entry name" value="UPF0283 MEMBRANE PROTEIN YCJF"/>
    <property type="match status" value="1"/>
</dbReference>
<dbReference type="GO" id="GO:0005886">
    <property type="term" value="C:plasma membrane"/>
    <property type="evidence" value="ECO:0007669"/>
    <property type="project" value="UniProtKB-SubCell"/>
</dbReference>
<keyword evidence="5 9" id="KW-0812">Transmembrane</keyword>
<evidence type="ECO:0000256" key="8">
    <source>
        <dbReference type="SAM" id="MobiDB-lite"/>
    </source>
</evidence>
<dbReference type="AlphaFoldDB" id="A0A1C0TK42"/>
<comment type="caution">
    <text evidence="10">The sequence shown here is derived from an EMBL/GenBank/DDBJ whole genome shotgun (WGS) entry which is preliminary data.</text>
</comment>
<evidence type="ECO:0000256" key="4">
    <source>
        <dbReference type="ARBA" id="ARBA00022519"/>
    </source>
</evidence>
<evidence type="ECO:0000256" key="1">
    <source>
        <dbReference type="ARBA" id="ARBA00004429"/>
    </source>
</evidence>
<dbReference type="PANTHER" id="PTHR39342">
    <property type="entry name" value="UPF0283 MEMBRANE PROTEIN YCJF"/>
    <property type="match status" value="1"/>
</dbReference>
<evidence type="ECO:0000256" key="2">
    <source>
        <dbReference type="ARBA" id="ARBA00008255"/>
    </source>
</evidence>
<evidence type="ECO:0000256" key="3">
    <source>
        <dbReference type="ARBA" id="ARBA00022475"/>
    </source>
</evidence>
<proteinExistence type="inferred from homology"/>
<comment type="subcellular location">
    <subcellularLocation>
        <location evidence="1">Cell inner membrane</location>
        <topology evidence="1">Multi-pass membrane protein</topology>
    </subcellularLocation>
</comment>
<evidence type="ECO:0000256" key="6">
    <source>
        <dbReference type="ARBA" id="ARBA00022989"/>
    </source>
</evidence>
<dbReference type="NCBIfam" id="TIGR01620">
    <property type="entry name" value="hyp_HI0043"/>
    <property type="match status" value="1"/>
</dbReference>
<evidence type="ECO:0000313" key="10">
    <source>
        <dbReference type="EMBL" id="OCQ18902.1"/>
    </source>
</evidence>
<keyword evidence="7 9" id="KW-0472">Membrane</keyword>
<organism evidence="10 11">
    <name type="scientific">Pseudoalteromonas luteoviolacea</name>
    <dbReference type="NCBI Taxonomy" id="43657"/>
    <lineage>
        <taxon>Bacteria</taxon>
        <taxon>Pseudomonadati</taxon>
        <taxon>Pseudomonadota</taxon>
        <taxon>Gammaproteobacteria</taxon>
        <taxon>Alteromonadales</taxon>
        <taxon>Pseudoalteromonadaceae</taxon>
        <taxon>Pseudoalteromonas</taxon>
    </lineage>
</organism>
<dbReference type="InterPro" id="IPR021147">
    <property type="entry name" value="DUF697"/>
</dbReference>
<evidence type="ECO:0000256" key="7">
    <source>
        <dbReference type="ARBA" id="ARBA00023136"/>
    </source>
</evidence>
<reference evidence="11" key="1">
    <citation type="submission" date="2016-07" db="EMBL/GenBank/DDBJ databases">
        <authorList>
            <person name="Florea S."/>
            <person name="Webb J.S."/>
            <person name="Jaromczyk J."/>
            <person name="Schardl C.L."/>
        </authorList>
    </citation>
    <scope>NUCLEOTIDE SEQUENCE [LARGE SCALE GENOMIC DNA]</scope>
    <source>
        <strain evidence="11">IPB1</strain>
    </source>
</reference>
<gene>
    <name evidence="10" type="ORF">A7985_22185</name>
</gene>
<dbReference type="EMBL" id="MAUJ01000011">
    <property type="protein sequence ID" value="OCQ18902.1"/>
    <property type="molecule type" value="Genomic_DNA"/>
</dbReference>
<sequence length="342" mass="38205">MTKSKQWQAGRRIDTQASSDEVLQTQKFNRQSARLEDEQASFSTEDINVLSRQANDEQIESSFEASSSHFGWRHILLFSLMVLIPIEMAMAIYTAFQQSIILAGIYTLCVVSALGWGGQFLIKEVLALRTLKNLEIRREQASRLLSSNQIGEAQSWLEPIFKKLPKGTVDEFQASLKSHYTDKEVLQLYEQSVLKTQDDAARAIISEYATTSALMVALSPMAITDMLAVLWRGVSLIEKLSKHYGVELGYRSRIKLYKLLAKQIVFVGATELLSDLAATSLGAELLGKLSARSAQGLSAGVFTARLGYKAMEICRPIPRLENKANFLTTFAKKLTNQLLKQN</sequence>